<dbReference type="STRING" id="105351.A0A401KHG2"/>
<evidence type="ECO:0000313" key="9">
    <source>
        <dbReference type="Proteomes" id="UP000286921"/>
    </source>
</evidence>
<sequence>MCLEHAGGLVLVHACPEIFLLPSPSEYKFRRLAVVRLGPHRDLTLTDVASSLASTPSPPSILRTVGPLLDWSFDDATMTDFGLRAPHGPDMSGTHNPLEDMDIHEKGAFDALIRPDDSYTPDGTYWADLPLLKRVKFVGSYDAAEAKRELSSIWQMTKEDPLSPISYYFRNMVLPGAGLGLEGYVLFSIGNIKPLFEASFKSCWDDHTICNKQWINAVDYLEIVGIIFGQILVGIVGDWLGRRWGLIQDAAIMLLGLVMLTAAWGVTENGWVICYAWSLFVYGIGVGGEYPMTATSGMENAVGSGKVSTKEDRLHRGRKVTSAFLMQGWGQFFNQAILIILLLIFHHGSGNPPYSSVATQWTYRISFAIPAVGTLWLVYYRAYHMKAASKQLAAAKKKASVTGYDVNSLKLTFRYFGFRIIATAGGWFANDVFFYGNKLFSSEFIKVLSPGSTSIMPTWLWSLCNIGVSLAGYYCASFFVDNKLYGRKWMQMIGFLMCFILFVVPAFHYEYYTRPENIHAFQAMYFLSSFFNQFGPNSVTFLVAAEVFPTPIRATAHGLSAACGKSGALLASVLYNYIDTQTKFYVVPWFGLGGMVLTLLFLPDTTGLDLKEQERRWQYIRDGREQDYHGPAIHAKHLSLWERVTGVGKNYDAELDYKQKVEEYRAEWEAAMTAKISENEKGEDFVQDTDDSLLEGHVHAYFHRTSPMFRPMEQTATKTDNFALPPAAQDSSTESYNEKSEL</sequence>
<evidence type="ECO:0000256" key="4">
    <source>
        <dbReference type="ARBA" id="ARBA00023136"/>
    </source>
</evidence>
<feature type="transmembrane region" description="Helical" evidence="6">
    <location>
        <begin position="220"/>
        <end position="239"/>
    </location>
</feature>
<organism evidence="8 9">
    <name type="scientific">Aspergillus awamori</name>
    <name type="common">Black koji mold</name>
    <dbReference type="NCBI Taxonomy" id="105351"/>
    <lineage>
        <taxon>Eukaryota</taxon>
        <taxon>Fungi</taxon>
        <taxon>Dikarya</taxon>
        <taxon>Ascomycota</taxon>
        <taxon>Pezizomycotina</taxon>
        <taxon>Eurotiomycetes</taxon>
        <taxon>Eurotiomycetidae</taxon>
        <taxon>Eurotiales</taxon>
        <taxon>Aspergillaceae</taxon>
        <taxon>Aspergillus</taxon>
    </lineage>
</organism>
<dbReference type="GO" id="GO:0016020">
    <property type="term" value="C:membrane"/>
    <property type="evidence" value="ECO:0007669"/>
    <property type="project" value="UniProtKB-SubCell"/>
</dbReference>
<feature type="transmembrane region" description="Helical" evidence="6">
    <location>
        <begin position="584"/>
        <end position="602"/>
    </location>
</feature>
<evidence type="ECO:0000256" key="1">
    <source>
        <dbReference type="ARBA" id="ARBA00004141"/>
    </source>
</evidence>
<keyword evidence="9" id="KW-1185">Reference proteome</keyword>
<dbReference type="InterPro" id="IPR036259">
    <property type="entry name" value="MFS_trans_sf"/>
</dbReference>
<feature type="transmembrane region" description="Helical" evidence="6">
    <location>
        <begin position="270"/>
        <end position="288"/>
    </location>
</feature>
<keyword evidence="3 6" id="KW-1133">Transmembrane helix</keyword>
<dbReference type="Proteomes" id="UP000286921">
    <property type="component" value="Unassembled WGS sequence"/>
</dbReference>
<evidence type="ECO:0000259" key="7">
    <source>
        <dbReference type="PROSITE" id="PS50850"/>
    </source>
</evidence>
<dbReference type="Gene3D" id="1.20.1250.20">
    <property type="entry name" value="MFS general substrate transporter like domains"/>
    <property type="match status" value="1"/>
</dbReference>
<feature type="transmembrane region" description="Helical" evidence="6">
    <location>
        <begin position="556"/>
        <end position="578"/>
    </location>
</feature>
<feature type="transmembrane region" description="Helical" evidence="6">
    <location>
        <begin position="246"/>
        <end position="264"/>
    </location>
</feature>
<dbReference type="InterPro" id="IPR005828">
    <property type="entry name" value="MFS_sugar_transport-like"/>
</dbReference>
<proteinExistence type="predicted"/>
<dbReference type="GO" id="GO:0022857">
    <property type="term" value="F:transmembrane transporter activity"/>
    <property type="evidence" value="ECO:0007669"/>
    <property type="project" value="InterPro"/>
</dbReference>
<dbReference type="SUPFAM" id="SSF103473">
    <property type="entry name" value="MFS general substrate transporter"/>
    <property type="match status" value="1"/>
</dbReference>
<reference evidence="8 9" key="1">
    <citation type="submission" date="2016-09" db="EMBL/GenBank/DDBJ databases">
        <title>Aspergillus awamori IFM 58123T.</title>
        <authorList>
            <person name="Kusuya Y."/>
            <person name="Shimizu M."/>
            <person name="Takahashi H."/>
            <person name="Yaguchi T."/>
        </authorList>
    </citation>
    <scope>NUCLEOTIDE SEQUENCE [LARGE SCALE GENOMIC DNA]</scope>
    <source>
        <strain evidence="8 9">IFM 58123</strain>
    </source>
</reference>
<dbReference type="Pfam" id="PF00083">
    <property type="entry name" value="Sugar_tr"/>
    <property type="match status" value="2"/>
</dbReference>
<evidence type="ECO:0000256" key="3">
    <source>
        <dbReference type="ARBA" id="ARBA00022989"/>
    </source>
</evidence>
<feature type="transmembrane region" description="Helical" evidence="6">
    <location>
        <begin position="323"/>
        <end position="345"/>
    </location>
</feature>
<dbReference type="PANTHER" id="PTHR24064">
    <property type="entry name" value="SOLUTE CARRIER FAMILY 22 MEMBER"/>
    <property type="match status" value="1"/>
</dbReference>
<evidence type="ECO:0000256" key="2">
    <source>
        <dbReference type="ARBA" id="ARBA00022692"/>
    </source>
</evidence>
<feature type="transmembrane region" description="Helical" evidence="6">
    <location>
        <begin position="365"/>
        <end position="383"/>
    </location>
</feature>
<accession>A0A401KHG2</accession>
<protein>
    <submittedName>
        <fullName evidence="8">Putative inorganic phosphate transporter C8E4.01c</fullName>
    </submittedName>
</protein>
<feature type="transmembrane region" description="Helical" evidence="6">
    <location>
        <begin position="456"/>
        <end position="480"/>
    </location>
</feature>
<dbReference type="EMBL" id="BDHI01000001">
    <property type="protein sequence ID" value="GCB18778.1"/>
    <property type="molecule type" value="Genomic_DNA"/>
</dbReference>
<evidence type="ECO:0000256" key="6">
    <source>
        <dbReference type="SAM" id="Phobius"/>
    </source>
</evidence>
<feature type="region of interest" description="Disordered" evidence="5">
    <location>
        <begin position="714"/>
        <end position="742"/>
    </location>
</feature>
<evidence type="ECO:0000313" key="8">
    <source>
        <dbReference type="EMBL" id="GCB18778.1"/>
    </source>
</evidence>
<dbReference type="PROSITE" id="PS50850">
    <property type="entry name" value="MFS"/>
    <property type="match status" value="1"/>
</dbReference>
<gene>
    <name evidence="8" type="ORF">AAWM_01663</name>
</gene>
<feature type="domain" description="Major facilitator superfamily (MFS) profile" evidence="7">
    <location>
        <begin position="171"/>
        <end position="606"/>
    </location>
</feature>
<comment type="subcellular location">
    <subcellularLocation>
        <location evidence="1">Membrane</location>
        <topology evidence="1">Multi-pass membrane protein</topology>
    </subcellularLocation>
</comment>
<keyword evidence="2 6" id="KW-0812">Transmembrane</keyword>
<dbReference type="InterPro" id="IPR020846">
    <property type="entry name" value="MFS_dom"/>
</dbReference>
<feature type="transmembrane region" description="Helical" evidence="6">
    <location>
        <begin position="492"/>
        <end position="511"/>
    </location>
</feature>
<evidence type="ECO:0000256" key="5">
    <source>
        <dbReference type="SAM" id="MobiDB-lite"/>
    </source>
</evidence>
<comment type="caution">
    <text evidence="8">The sequence shown here is derived from an EMBL/GenBank/DDBJ whole genome shotgun (WGS) entry which is preliminary data.</text>
</comment>
<name>A0A401KHG2_ASPAW</name>
<keyword evidence="4 6" id="KW-0472">Membrane</keyword>
<dbReference type="AlphaFoldDB" id="A0A401KHG2"/>
<feature type="transmembrane region" description="Helical" evidence="6">
    <location>
        <begin position="416"/>
        <end position="436"/>
    </location>
</feature>